<name>A0A1G2T9T1_9BACT</name>
<gene>
    <name evidence="1" type="ORF">A2W58_00800</name>
</gene>
<dbReference type="AlphaFoldDB" id="A0A1G2T9T1"/>
<dbReference type="EMBL" id="MHVL01000021">
    <property type="protein sequence ID" value="OHA93381.1"/>
    <property type="molecule type" value="Genomic_DNA"/>
</dbReference>
<evidence type="ECO:0000313" key="1">
    <source>
        <dbReference type="EMBL" id="OHA93381.1"/>
    </source>
</evidence>
<proteinExistence type="predicted"/>
<organism evidence="1 2">
    <name type="scientific">Candidatus Zambryskibacteria bacterium RIFCSPHIGHO2_02_38_10.5</name>
    <dbReference type="NCBI Taxonomy" id="1802742"/>
    <lineage>
        <taxon>Bacteria</taxon>
        <taxon>Candidatus Zambryskiibacteriota</taxon>
    </lineage>
</organism>
<reference evidence="1 2" key="1">
    <citation type="journal article" date="2016" name="Nat. Commun.">
        <title>Thousands of microbial genomes shed light on interconnected biogeochemical processes in an aquifer system.</title>
        <authorList>
            <person name="Anantharaman K."/>
            <person name="Brown C.T."/>
            <person name="Hug L.A."/>
            <person name="Sharon I."/>
            <person name="Castelle C.J."/>
            <person name="Probst A.J."/>
            <person name="Thomas B.C."/>
            <person name="Singh A."/>
            <person name="Wilkins M.J."/>
            <person name="Karaoz U."/>
            <person name="Brodie E.L."/>
            <person name="Williams K.H."/>
            <person name="Hubbard S.S."/>
            <person name="Banfield J.F."/>
        </authorList>
    </citation>
    <scope>NUCLEOTIDE SEQUENCE [LARGE SCALE GENOMIC DNA]</scope>
</reference>
<comment type="caution">
    <text evidence="1">The sequence shown here is derived from an EMBL/GenBank/DDBJ whole genome shotgun (WGS) entry which is preliminary data.</text>
</comment>
<dbReference type="Proteomes" id="UP000179264">
    <property type="component" value="Unassembled WGS sequence"/>
</dbReference>
<evidence type="ECO:0000313" key="2">
    <source>
        <dbReference type="Proteomes" id="UP000179264"/>
    </source>
</evidence>
<accession>A0A1G2T9T1</accession>
<sequence length="151" mass="17730">MQEMKIKIGNREYTLNNNSGKFDRAKIDAGERATNEQVFAHYDKLAGLIRDENGNKVPNGNFWEVEKKRIADEPNQLRYKTDEELREIMRNSIDNQHVPSSIYHKAKQELEFRSTSKQENKKDDEILKLSPELYGVGVNLKSLWKKVKSWF</sequence>
<protein>
    <submittedName>
        <fullName evidence="1">Uncharacterized protein</fullName>
    </submittedName>
</protein>